<evidence type="ECO:0000313" key="2">
    <source>
        <dbReference type="Proteomes" id="UP000314294"/>
    </source>
</evidence>
<accession>A0A4Z2FGA3</accession>
<protein>
    <submittedName>
        <fullName evidence="1">Uncharacterized protein</fullName>
    </submittedName>
</protein>
<evidence type="ECO:0000313" key="1">
    <source>
        <dbReference type="EMBL" id="TNN39930.1"/>
    </source>
</evidence>
<proteinExistence type="predicted"/>
<sequence>MDTKQLGFSLSIVPSKSKYSSLVATALWMQSTCWATTDSTSSSMRLNSSKHAHAPDEARPLKNYEEFHQRIQLHDVLQLILELLIVALQTLQRAQGHNSLVVL</sequence>
<dbReference type="EMBL" id="SRLO01001234">
    <property type="protein sequence ID" value="TNN39930.1"/>
    <property type="molecule type" value="Genomic_DNA"/>
</dbReference>
<dbReference type="Proteomes" id="UP000314294">
    <property type="component" value="Unassembled WGS sequence"/>
</dbReference>
<keyword evidence="2" id="KW-1185">Reference proteome</keyword>
<reference evidence="1 2" key="1">
    <citation type="submission" date="2019-03" db="EMBL/GenBank/DDBJ databases">
        <title>First draft genome of Liparis tanakae, snailfish: a comprehensive survey of snailfish specific genes.</title>
        <authorList>
            <person name="Kim W."/>
            <person name="Song I."/>
            <person name="Jeong J.-H."/>
            <person name="Kim D."/>
            <person name="Kim S."/>
            <person name="Ryu S."/>
            <person name="Song J.Y."/>
            <person name="Lee S.K."/>
        </authorList>
    </citation>
    <scope>NUCLEOTIDE SEQUENCE [LARGE SCALE GENOMIC DNA]</scope>
    <source>
        <tissue evidence="1">Muscle</tissue>
    </source>
</reference>
<organism evidence="1 2">
    <name type="scientific">Liparis tanakae</name>
    <name type="common">Tanaka's snailfish</name>
    <dbReference type="NCBI Taxonomy" id="230148"/>
    <lineage>
        <taxon>Eukaryota</taxon>
        <taxon>Metazoa</taxon>
        <taxon>Chordata</taxon>
        <taxon>Craniata</taxon>
        <taxon>Vertebrata</taxon>
        <taxon>Euteleostomi</taxon>
        <taxon>Actinopterygii</taxon>
        <taxon>Neopterygii</taxon>
        <taxon>Teleostei</taxon>
        <taxon>Neoteleostei</taxon>
        <taxon>Acanthomorphata</taxon>
        <taxon>Eupercaria</taxon>
        <taxon>Perciformes</taxon>
        <taxon>Cottioidei</taxon>
        <taxon>Cottales</taxon>
        <taxon>Liparidae</taxon>
        <taxon>Liparis</taxon>
    </lineage>
</organism>
<dbReference type="OrthoDB" id="10631158at2759"/>
<dbReference type="AlphaFoldDB" id="A0A4Z2FGA3"/>
<name>A0A4Z2FGA3_9TELE</name>
<comment type="caution">
    <text evidence="1">The sequence shown here is derived from an EMBL/GenBank/DDBJ whole genome shotgun (WGS) entry which is preliminary data.</text>
</comment>
<gene>
    <name evidence="1" type="ORF">EYF80_049919</name>
</gene>